<dbReference type="Proteomes" id="UP000230750">
    <property type="component" value="Unassembled WGS sequence"/>
</dbReference>
<accession>A0A2G8LGV0</accession>
<sequence>MDQTVGRTTLSFTEGYFLPPEWYLQSWVKRTFFRRINFDTLGLRSVRNIFQSDWMVNDNMQIKIMAGKVKIKPAIDHFTTTGVTLCDGSTLEVDTVIFATGYRIAAPLVDRSIIQENSTDFRLYKSVFPPRLGRDGTLACIGLINIIGSYAPVAELQARWTVRVFKGLCQLPTPECMLKDVMQTRQEELRKRGKCSTVVIM</sequence>
<keyword evidence="6 7" id="KW-0560">Oxidoreductase</keyword>
<dbReference type="FunFam" id="3.50.50.60:FF:000023">
    <property type="entry name" value="Dimethylaniline monooxygenase [N-oxide-forming]"/>
    <property type="match status" value="1"/>
</dbReference>
<dbReference type="EC" id="1.-.-.-" evidence="7"/>
<evidence type="ECO:0000256" key="2">
    <source>
        <dbReference type="ARBA" id="ARBA00009183"/>
    </source>
</evidence>
<comment type="caution">
    <text evidence="8">The sequence shown here is derived from an EMBL/GenBank/DDBJ whole genome shotgun (WGS) entry which is preliminary data.</text>
</comment>
<evidence type="ECO:0000256" key="4">
    <source>
        <dbReference type="ARBA" id="ARBA00022827"/>
    </source>
</evidence>
<keyword evidence="3 7" id="KW-0285">Flavoprotein</keyword>
<protein>
    <recommendedName>
        <fullName evidence="7">Flavin-containing monooxygenase</fullName>
        <ecNumber evidence="7">1.-.-.-</ecNumber>
    </recommendedName>
</protein>
<dbReference type="InterPro" id="IPR020946">
    <property type="entry name" value="Flavin_mOase-like"/>
</dbReference>
<keyword evidence="7 8" id="KW-0503">Monooxygenase</keyword>
<dbReference type="InterPro" id="IPR036188">
    <property type="entry name" value="FAD/NAD-bd_sf"/>
</dbReference>
<keyword evidence="4 7" id="KW-0274">FAD</keyword>
<keyword evidence="5" id="KW-0521">NADP</keyword>
<dbReference type="EMBL" id="MRZV01000084">
    <property type="protein sequence ID" value="PIK59390.1"/>
    <property type="molecule type" value="Genomic_DNA"/>
</dbReference>
<dbReference type="PANTHER" id="PTHR23023">
    <property type="entry name" value="DIMETHYLANILINE MONOOXYGENASE"/>
    <property type="match status" value="1"/>
</dbReference>
<reference evidence="8 9" key="1">
    <citation type="journal article" date="2017" name="PLoS Biol.">
        <title>The sea cucumber genome provides insights into morphological evolution and visceral regeneration.</title>
        <authorList>
            <person name="Zhang X."/>
            <person name="Sun L."/>
            <person name="Yuan J."/>
            <person name="Sun Y."/>
            <person name="Gao Y."/>
            <person name="Zhang L."/>
            <person name="Li S."/>
            <person name="Dai H."/>
            <person name="Hamel J.F."/>
            <person name="Liu C."/>
            <person name="Yu Y."/>
            <person name="Liu S."/>
            <person name="Lin W."/>
            <person name="Guo K."/>
            <person name="Jin S."/>
            <person name="Xu P."/>
            <person name="Storey K.B."/>
            <person name="Huan P."/>
            <person name="Zhang T."/>
            <person name="Zhou Y."/>
            <person name="Zhang J."/>
            <person name="Lin C."/>
            <person name="Li X."/>
            <person name="Xing L."/>
            <person name="Huo D."/>
            <person name="Sun M."/>
            <person name="Wang L."/>
            <person name="Mercier A."/>
            <person name="Li F."/>
            <person name="Yang H."/>
            <person name="Xiang J."/>
        </authorList>
    </citation>
    <scope>NUCLEOTIDE SEQUENCE [LARGE SCALE GENOMIC DNA]</scope>
    <source>
        <strain evidence="8">Shaxun</strain>
        <tissue evidence="8">Muscle</tissue>
    </source>
</reference>
<dbReference type="Pfam" id="PF00743">
    <property type="entry name" value="FMO-like"/>
    <property type="match status" value="1"/>
</dbReference>
<evidence type="ECO:0000256" key="1">
    <source>
        <dbReference type="ARBA" id="ARBA00001974"/>
    </source>
</evidence>
<comment type="similarity">
    <text evidence="2 7">Belongs to the FMO family.</text>
</comment>
<dbReference type="InterPro" id="IPR050346">
    <property type="entry name" value="FMO-like"/>
</dbReference>
<gene>
    <name evidence="8" type="ORF">BSL78_03692</name>
</gene>
<dbReference type="GO" id="GO:0004499">
    <property type="term" value="F:N,N-dimethylaniline monooxygenase activity"/>
    <property type="evidence" value="ECO:0007669"/>
    <property type="project" value="InterPro"/>
</dbReference>
<evidence type="ECO:0000313" key="9">
    <source>
        <dbReference type="Proteomes" id="UP000230750"/>
    </source>
</evidence>
<name>A0A2G8LGV0_STIJA</name>
<keyword evidence="9" id="KW-1185">Reference proteome</keyword>
<evidence type="ECO:0000256" key="7">
    <source>
        <dbReference type="RuleBase" id="RU361177"/>
    </source>
</evidence>
<evidence type="ECO:0000256" key="5">
    <source>
        <dbReference type="ARBA" id="ARBA00022857"/>
    </source>
</evidence>
<proteinExistence type="inferred from homology"/>
<evidence type="ECO:0000256" key="6">
    <source>
        <dbReference type="ARBA" id="ARBA00023002"/>
    </source>
</evidence>
<evidence type="ECO:0000313" key="8">
    <source>
        <dbReference type="EMBL" id="PIK59390.1"/>
    </source>
</evidence>
<dbReference type="SUPFAM" id="SSF51905">
    <property type="entry name" value="FAD/NAD(P)-binding domain"/>
    <property type="match status" value="1"/>
</dbReference>
<dbReference type="GO" id="GO:0050661">
    <property type="term" value="F:NADP binding"/>
    <property type="evidence" value="ECO:0007669"/>
    <property type="project" value="InterPro"/>
</dbReference>
<comment type="cofactor">
    <cofactor evidence="1 7">
        <name>FAD</name>
        <dbReference type="ChEBI" id="CHEBI:57692"/>
    </cofactor>
</comment>
<organism evidence="8 9">
    <name type="scientific">Stichopus japonicus</name>
    <name type="common">Sea cucumber</name>
    <dbReference type="NCBI Taxonomy" id="307972"/>
    <lineage>
        <taxon>Eukaryota</taxon>
        <taxon>Metazoa</taxon>
        <taxon>Echinodermata</taxon>
        <taxon>Eleutherozoa</taxon>
        <taxon>Echinozoa</taxon>
        <taxon>Holothuroidea</taxon>
        <taxon>Aspidochirotacea</taxon>
        <taxon>Aspidochirotida</taxon>
        <taxon>Stichopodidae</taxon>
        <taxon>Apostichopus</taxon>
    </lineage>
</organism>
<dbReference type="Gene3D" id="3.50.50.60">
    <property type="entry name" value="FAD/NAD(P)-binding domain"/>
    <property type="match status" value="2"/>
</dbReference>
<dbReference type="OrthoDB" id="66881at2759"/>
<dbReference type="AlphaFoldDB" id="A0A2G8LGV0"/>
<dbReference type="STRING" id="307972.A0A2G8LGV0"/>
<evidence type="ECO:0000256" key="3">
    <source>
        <dbReference type="ARBA" id="ARBA00022630"/>
    </source>
</evidence>
<dbReference type="GO" id="GO:0050660">
    <property type="term" value="F:flavin adenine dinucleotide binding"/>
    <property type="evidence" value="ECO:0007669"/>
    <property type="project" value="InterPro"/>
</dbReference>